<protein>
    <recommendedName>
        <fullName evidence="3">F-box domain-containing protein</fullName>
    </recommendedName>
</protein>
<keyword evidence="2" id="KW-1185">Reference proteome</keyword>
<reference evidence="1 2" key="1">
    <citation type="submission" date="2020-05" db="EMBL/GenBank/DDBJ databases">
        <title>Identification and distribution of gene clusters putatively required for synthesis of sphingolipid metabolism inhibitors in phylogenetically diverse species of the filamentous fungus Fusarium.</title>
        <authorList>
            <person name="Kim H.-S."/>
            <person name="Busman M."/>
            <person name="Brown D.W."/>
            <person name="Divon H."/>
            <person name="Uhlig S."/>
            <person name="Proctor R.H."/>
        </authorList>
    </citation>
    <scope>NUCLEOTIDE SEQUENCE [LARGE SCALE GENOMIC DNA]</scope>
    <source>
        <strain evidence="1 2">NRRL 66333</strain>
    </source>
</reference>
<proteinExistence type="predicted"/>
<dbReference type="RefSeq" id="XP_036531842.1">
    <property type="nucleotide sequence ID" value="XM_036677503.1"/>
</dbReference>
<dbReference type="AlphaFoldDB" id="A0A8H5L3I5"/>
<dbReference type="EMBL" id="JAAOAV010000283">
    <property type="protein sequence ID" value="KAF5584727.1"/>
    <property type="molecule type" value="Genomic_DNA"/>
</dbReference>
<evidence type="ECO:0000313" key="2">
    <source>
        <dbReference type="Proteomes" id="UP000547976"/>
    </source>
</evidence>
<comment type="caution">
    <text evidence="1">The sequence shown here is derived from an EMBL/GenBank/DDBJ whole genome shotgun (WGS) entry which is preliminary data.</text>
</comment>
<name>A0A8H5L3I5_GIBSU</name>
<gene>
    <name evidence="1" type="ORF">FSUBG_12690</name>
</gene>
<evidence type="ECO:0000313" key="1">
    <source>
        <dbReference type="EMBL" id="KAF5584727.1"/>
    </source>
</evidence>
<dbReference type="GeneID" id="59312221"/>
<dbReference type="OrthoDB" id="5088465at2759"/>
<accession>A0A8H5L3I5</accession>
<organism evidence="1 2">
    <name type="scientific">Gibberella subglutinans</name>
    <name type="common">Fusarium subglutinans</name>
    <dbReference type="NCBI Taxonomy" id="42677"/>
    <lineage>
        <taxon>Eukaryota</taxon>
        <taxon>Fungi</taxon>
        <taxon>Dikarya</taxon>
        <taxon>Ascomycota</taxon>
        <taxon>Pezizomycotina</taxon>
        <taxon>Sordariomycetes</taxon>
        <taxon>Hypocreomycetidae</taxon>
        <taxon>Hypocreales</taxon>
        <taxon>Nectriaceae</taxon>
        <taxon>Fusarium</taxon>
        <taxon>Fusarium fujikuroi species complex</taxon>
    </lineage>
</organism>
<evidence type="ECO:0008006" key="3">
    <source>
        <dbReference type="Google" id="ProtNLM"/>
    </source>
</evidence>
<sequence length="338" mass="39598">MASDIFNWLPPEIHINIVKHLDVQAKLDVLRDVQSFNSASPTARHYFYANQCASFLRPYIQEIYRIFGDETLVPLALILLHVRKIRAQTRGLTSLQIEQRLRPHLDAFARFENSEPEEEWKYDLGYILAIFNMNREMAIIWGEYCQFSRPGTRTKLSNAVNHFLRYDLYCQLGCNGEEKLFSENEHVKELESHIYKLLPQPPQARELGVNMPCLVKNRHKRILLDVRWQLGYGDARNEQQQVDDIMRQGGPPDFVMQRLRECRFKTKGAYDVKLYLDHVVLQGYPLLLHLQQLTRDARAAYVVDTFFRIVTEKFQIGSGMSRSTRSTTKAERIYRSLA</sequence>
<dbReference type="Proteomes" id="UP000547976">
    <property type="component" value="Unassembled WGS sequence"/>
</dbReference>